<accession>A0A6N7PM86</accession>
<evidence type="ECO:0000256" key="1">
    <source>
        <dbReference type="SAM" id="MobiDB-lite"/>
    </source>
</evidence>
<dbReference type="EMBL" id="WJIE01000001">
    <property type="protein sequence ID" value="MRG91380.1"/>
    <property type="molecule type" value="Genomic_DNA"/>
</dbReference>
<name>A0A6N7PM86_9BACT</name>
<evidence type="ECO:0000313" key="3">
    <source>
        <dbReference type="Proteomes" id="UP000440224"/>
    </source>
</evidence>
<organism evidence="2 3">
    <name type="scientific">Polyangium spumosum</name>
    <dbReference type="NCBI Taxonomy" id="889282"/>
    <lineage>
        <taxon>Bacteria</taxon>
        <taxon>Pseudomonadati</taxon>
        <taxon>Myxococcota</taxon>
        <taxon>Polyangia</taxon>
        <taxon>Polyangiales</taxon>
        <taxon>Polyangiaceae</taxon>
        <taxon>Polyangium</taxon>
    </lineage>
</organism>
<protein>
    <submittedName>
        <fullName evidence="2">Uncharacterized protein</fullName>
    </submittedName>
</protein>
<dbReference type="RefSeq" id="WP_153818178.1">
    <property type="nucleotide sequence ID" value="NZ_WJIE01000001.1"/>
</dbReference>
<keyword evidence="3" id="KW-1185">Reference proteome</keyword>
<dbReference type="Proteomes" id="UP000440224">
    <property type="component" value="Unassembled WGS sequence"/>
</dbReference>
<feature type="compositionally biased region" description="Basic and acidic residues" evidence="1">
    <location>
        <begin position="41"/>
        <end position="63"/>
    </location>
</feature>
<reference evidence="2 3" key="1">
    <citation type="submission" date="2019-10" db="EMBL/GenBank/DDBJ databases">
        <title>A soil myxobacterium in the family Polyangiaceae.</title>
        <authorList>
            <person name="Li Y."/>
            <person name="Wang J."/>
        </authorList>
    </citation>
    <scope>NUCLEOTIDE SEQUENCE [LARGE SCALE GENOMIC DNA]</scope>
    <source>
        <strain evidence="2 3">DSM 14734</strain>
    </source>
</reference>
<sequence length="225" mass="23913">MIRLDSRAAALVRPREVSVSIRVFAAVSLVAVMFGSAGCNKSDKASGGEVKPEGKTGAAEEKAAPAPKPAGESAAAPAGGGGDMDAAKALLEQFLKPGADHVALTKPLQPTTEDYTAIFKDEAAAKLEPHYRKMWADPTAAVKPNEGQTQLLLYSATTEELAAGQGDASKFPGGYKKAVEAMKPGVRWYRFKFVKPGETIGMAFDGLVFVNGNWRFFPKPWRGLE</sequence>
<feature type="region of interest" description="Disordered" evidence="1">
    <location>
        <begin position="40"/>
        <end position="82"/>
    </location>
</feature>
<gene>
    <name evidence="2" type="ORF">GF068_05500</name>
</gene>
<dbReference type="OrthoDB" id="9152429at2"/>
<proteinExistence type="predicted"/>
<evidence type="ECO:0000313" key="2">
    <source>
        <dbReference type="EMBL" id="MRG91380.1"/>
    </source>
</evidence>
<comment type="caution">
    <text evidence="2">The sequence shown here is derived from an EMBL/GenBank/DDBJ whole genome shotgun (WGS) entry which is preliminary data.</text>
</comment>
<dbReference type="AlphaFoldDB" id="A0A6N7PM86"/>